<reference evidence="6 7" key="1">
    <citation type="submission" date="2021-05" db="EMBL/GenBank/DDBJ databases">
        <title>A Polyphasic approach of four new species of the genus Ohtaekwangia: Ohtaekwangia histidinii sp. nov., Ohtaekwangia cretensis sp. nov., Ohtaekwangia indiensis sp. nov., Ohtaekwangia reichenbachii sp. nov. from diverse environment.</title>
        <authorList>
            <person name="Octaviana S."/>
        </authorList>
    </citation>
    <scope>NUCLEOTIDE SEQUENCE [LARGE SCALE GENOMIC DNA]</scope>
    <source>
        <strain evidence="6 7">PWU5</strain>
    </source>
</reference>
<dbReference type="Pfam" id="PF17293">
    <property type="entry name" value="Arm-DNA-bind_5"/>
    <property type="match status" value="1"/>
</dbReference>
<feature type="region of interest" description="Disordered" evidence="4">
    <location>
        <begin position="408"/>
        <end position="431"/>
    </location>
</feature>
<accession>A0AAP2E2T4</accession>
<proteinExistence type="inferred from homology"/>
<comment type="similarity">
    <text evidence="1">Belongs to the 'phage' integrase family.</text>
</comment>
<evidence type="ECO:0000256" key="1">
    <source>
        <dbReference type="ARBA" id="ARBA00008857"/>
    </source>
</evidence>
<dbReference type="Proteomes" id="UP001319080">
    <property type="component" value="Unassembled WGS sequence"/>
</dbReference>
<dbReference type="PANTHER" id="PTHR30349">
    <property type="entry name" value="PHAGE INTEGRASE-RELATED"/>
    <property type="match status" value="1"/>
</dbReference>
<evidence type="ECO:0000313" key="6">
    <source>
        <dbReference type="EMBL" id="MBT1712028.1"/>
    </source>
</evidence>
<evidence type="ECO:0000313" key="7">
    <source>
        <dbReference type="Proteomes" id="UP001319080"/>
    </source>
</evidence>
<keyword evidence="2" id="KW-0238">DNA-binding</keyword>
<dbReference type="PROSITE" id="PS51898">
    <property type="entry name" value="TYR_RECOMBINASE"/>
    <property type="match status" value="1"/>
</dbReference>
<comment type="caution">
    <text evidence="6">The sequence shown here is derived from an EMBL/GenBank/DDBJ whole genome shotgun (WGS) entry which is preliminary data.</text>
</comment>
<dbReference type="InterPro" id="IPR050090">
    <property type="entry name" value="Tyrosine_recombinase_XerCD"/>
</dbReference>
<dbReference type="InterPro" id="IPR002104">
    <property type="entry name" value="Integrase_catalytic"/>
</dbReference>
<name>A0AAP2E2T4_9BACT</name>
<protein>
    <submittedName>
        <fullName evidence="6">Site-specific integrase</fullName>
    </submittedName>
</protein>
<evidence type="ECO:0000256" key="4">
    <source>
        <dbReference type="SAM" id="MobiDB-lite"/>
    </source>
</evidence>
<dbReference type="InterPro" id="IPR010998">
    <property type="entry name" value="Integrase_recombinase_N"/>
</dbReference>
<dbReference type="GO" id="GO:0006310">
    <property type="term" value="P:DNA recombination"/>
    <property type="evidence" value="ECO:0007669"/>
    <property type="project" value="UniProtKB-KW"/>
</dbReference>
<dbReference type="PANTHER" id="PTHR30349:SF64">
    <property type="entry name" value="PROPHAGE INTEGRASE INTD-RELATED"/>
    <property type="match status" value="1"/>
</dbReference>
<dbReference type="GO" id="GO:0015074">
    <property type="term" value="P:DNA integration"/>
    <property type="evidence" value="ECO:0007669"/>
    <property type="project" value="InterPro"/>
</dbReference>
<evidence type="ECO:0000256" key="3">
    <source>
        <dbReference type="ARBA" id="ARBA00023172"/>
    </source>
</evidence>
<dbReference type="InterPro" id="IPR035386">
    <property type="entry name" value="Arm-DNA-bind_5"/>
</dbReference>
<dbReference type="EMBL" id="JAHESE010000047">
    <property type="protein sequence ID" value="MBT1712028.1"/>
    <property type="molecule type" value="Genomic_DNA"/>
</dbReference>
<dbReference type="SUPFAM" id="SSF56349">
    <property type="entry name" value="DNA breaking-rejoining enzymes"/>
    <property type="match status" value="1"/>
</dbReference>
<feature type="domain" description="Tyr recombinase" evidence="5">
    <location>
        <begin position="223"/>
        <end position="400"/>
    </location>
</feature>
<dbReference type="InterPro" id="IPR025269">
    <property type="entry name" value="SAM-like_dom"/>
</dbReference>
<keyword evidence="3" id="KW-0233">DNA recombination</keyword>
<gene>
    <name evidence="6" type="ORF">KK062_27555</name>
</gene>
<sequence>MKRKQTFSILVWAYRGKNKESQATLYARVTVNGKRAEISLGRKVTLDQWDESACKVNGNTAEAEQLNEFLDIAKAELHQIRLMLKATGEEVTAVAIKNKYLGVEEEKKSLLEVFKAYNATEKELIDKEKGRIAIGTYKRLLVAYGKLERFIKTTYKKPDVFLHELNYKFITDYEFFLKVTDNLEHNTCRGHLKILKKIATLCVNNAWLDRNPFAAFKYIALDVDRQILNTQQLETLINKPLPSKRLEEVRDVFVFSCFTGYAYSDVHKLTLDHVGTGIDGERWIFLNRTKTHNRSNIPLLPIALQLTEKYKDHPACVVKGKLFPVSSNQKYNDYLKEIAAICGFNIKLTTHIARHTFATTVALVNGVPLETVSAILGHKSIRTTQIYAKIVQEKLSIDMQSLRGKLSTSMPKAVEAPTKTEESTTNSTVAA</sequence>
<dbReference type="RefSeq" id="WP_254087597.1">
    <property type="nucleotide sequence ID" value="NZ_JAHESE010000047.1"/>
</dbReference>
<dbReference type="InterPro" id="IPR011010">
    <property type="entry name" value="DNA_brk_join_enz"/>
</dbReference>
<dbReference type="InterPro" id="IPR013762">
    <property type="entry name" value="Integrase-like_cat_sf"/>
</dbReference>
<dbReference type="Gene3D" id="1.10.150.130">
    <property type="match status" value="1"/>
</dbReference>
<dbReference type="GO" id="GO:0003677">
    <property type="term" value="F:DNA binding"/>
    <property type="evidence" value="ECO:0007669"/>
    <property type="project" value="UniProtKB-KW"/>
</dbReference>
<evidence type="ECO:0000259" key="5">
    <source>
        <dbReference type="PROSITE" id="PS51898"/>
    </source>
</evidence>
<keyword evidence="7" id="KW-1185">Reference proteome</keyword>
<dbReference type="Gene3D" id="1.10.443.10">
    <property type="entry name" value="Intergrase catalytic core"/>
    <property type="match status" value="1"/>
</dbReference>
<dbReference type="Pfam" id="PF00589">
    <property type="entry name" value="Phage_integrase"/>
    <property type="match status" value="1"/>
</dbReference>
<organism evidence="6 7">
    <name type="scientific">Dawidia cretensis</name>
    <dbReference type="NCBI Taxonomy" id="2782350"/>
    <lineage>
        <taxon>Bacteria</taxon>
        <taxon>Pseudomonadati</taxon>
        <taxon>Bacteroidota</taxon>
        <taxon>Cytophagia</taxon>
        <taxon>Cytophagales</taxon>
        <taxon>Chryseotaleaceae</taxon>
        <taxon>Dawidia</taxon>
    </lineage>
</organism>
<dbReference type="AlphaFoldDB" id="A0AAP2E2T4"/>
<evidence type="ECO:0000256" key="2">
    <source>
        <dbReference type="ARBA" id="ARBA00023125"/>
    </source>
</evidence>
<dbReference type="Pfam" id="PF13102">
    <property type="entry name" value="Phage_int_SAM_5"/>
    <property type="match status" value="1"/>
</dbReference>
<dbReference type="CDD" id="cd01185">
    <property type="entry name" value="INTN1_C_like"/>
    <property type="match status" value="1"/>
</dbReference>